<evidence type="ECO:0000313" key="2">
    <source>
        <dbReference type="Proteomes" id="UP000190367"/>
    </source>
</evidence>
<dbReference type="OrthoDB" id="9926771at2"/>
<gene>
    <name evidence="1" type="ORF">SAMN04488128_1025</name>
</gene>
<organism evidence="1 2">
    <name type="scientific">Chitinophaga eiseniae</name>
    <dbReference type="NCBI Taxonomy" id="634771"/>
    <lineage>
        <taxon>Bacteria</taxon>
        <taxon>Pseudomonadati</taxon>
        <taxon>Bacteroidota</taxon>
        <taxon>Chitinophagia</taxon>
        <taxon>Chitinophagales</taxon>
        <taxon>Chitinophagaceae</taxon>
        <taxon>Chitinophaga</taxon>
    </lineage>
</organism>
<accession>A0A1T4PU15</accession>
<proteinExistence type="predicted"/>
<reference evidence="2" key="1">
    <citation type="submission" date="2017-02" db="EMBL/GenBank/DDBJ databases">
        <authorList>
            <person name="Varghese N."/>
            <person name="Submissions S."/>
        </authorList>
    </citation>
    <scope>NUCLEOTIDE SEQUENCE [LARGE SCALE GENOMIC DNA]</scope>
    <source>
        <strain evidence="2">DSM 22224</strain>
    </source>
</reference>
<name>A0A1T4PU15_9BACT</name>
<dbReference type="EMBL" id="FUWZ01000002">
    <property type="protein sequence ID" value="SJZ95054.1"/>
    <property type="molecule type" value="Genomic_DNA"/>
</dbReference>
<dbReference type="STRING" id="634771.SAMN04488128_1025"/>
<sequence>MEASNHTYDPQNPALYWKEVYSNPEKLVGFRFANRTATTRFVWIEPAAYSLELEPDTEYKLFTHEKQFTIEYDSDHQFTLWLDDSFGFILYKRVIKDESEDWVLDIDLSDNQFPPGPQT</sequence>
<dbReference type="Proteomes" id="UP000190367">
    <property type="component" value="Unassembled WGS sequence"/>
</dbReference>
<dbReference type="AlphaFoldDB" id="A0A1T4PU15"/>
<evidence type="ECO:0000313" key="1">
    <source>
        <dbReference type="EMBL" id="SJZ95054.1"/>
    </source>
</evidence>
<dbReference type="RefSeq" id="WP_078668610.1">
    <property type="nucleotide sequence ID" value="NZ_FUWZ01000002.1"/>
</dbReference>
<keyword evidence="2" id="KW-1185">Reference proteome</keyword>
<protein>
    <submittedName>
        <fullName evidence="1">Uncharacterized protein</fullName>
    </submittedName>
</protein>